<dbReference type="HOGENOM" id="CLU_023591_0_0_1"/>
<gene>
    <name evidence="1" type="ORF">M438DRAFT_350088</name>
</gene>
<dbReference type="OrthoDB" id="2150604at2759"/>
<name>A0A074X0B9_AURPU</name>
<dbReference type="InterPro" id="IPR052058">
    <property type="entry name" value="Alcohol_O-acetyltransferase"/>
</dbReference>
<dbReference type="AlphaFoldDB" id="A0A074X0B9"/>
<proteinExistence type="predicted"/>
<dbReference type="InterPro" id="IPR023213">
    <property type="entry name" value="CAT-like_dom_sf"/>
</dbReference>
<dbReference type="RefSeq" id="XP_029755087.1">
    <property type="nucleotide sequence ID" value="XM_029906549.1"/>
</dbReference>
<reference evidence="1 2" key="1">
    <citation type="journal article" date="2014" name="BMC Genomics">
        <title>Genome sequencing of four Aureobasidium pullulans varieties: biotechnological potential, stress tolerance, and description of new species.</title>
        <authorList>
            <person name="Gostin Ar C."/>
            <person name="Ohm R.A."/>
            <person name="Kogej T."/>
            <person name="Sonjak S."/>
            <person name="Turk M."/>
            <person name="Zajc J."/>
            <person name="Zalar P."/>
            <person name="Grube M."/>
            <person name="Sun H."/>
            <person name="Han J."/>
            <person name="Sharma A."/>
            <person name="Chiniquy J."/>
            <person name="Ngan C.Y."/>
            <person name="Lipzen A."/>
            <person name="Barry K."/>
            <person name="Grigoriev I.V."/>
            <person name="Gunde-Cimerman N."/>
        </authorList>
    </citation>
    <scope>NUCLEOTIDE SEQUENCE [LARGE SCALE GENOMIC DNA]</scope>
    <source>
        <strain evidence="1 2">EXF-150</strain>
    </source>
</reference>
<dbReference type="PANTHER" id="PTHR28037">
    <property type="entry name" value="ALCOHOL O-ACETYLTRANSFERASE 1-RELATED"/>
    <property type="match status" value="1"/>
</dbReference>
<accession>A0A074X0B9</accession>
<dbReference type="SUPFAM" id="SSF52777">
    <property type="entry name" value="CoA-dependent acyltransferases"/>
    <property type="match status" value="1"/>
</dbReference>
<evidence type="ECO:0008006" key="3">
    <source>
        <dbReference type="Google" id="ProtNLM"/>
    </source>
</evidence>
<keyword evidence="2" id="KW-1185">Reference proteome</keyword>
<organism evidence="1 2">
    <name type="scientific">Aureobasidium pullulans EXF-150</name>
    <dbReference type="NCBI Taxonomy" id="1043002"/>
    <lineage>
        <taxon>Eukaryota</taxon>
        <taxon>Fungi</taxon>
        <taxon>Dikarya</taxon>
        <taxon>Ascomycota</taxon>
        <taxon>Pezizomycotina</taxon>
        <taxon>Dothideomycetes</taxon>
        <taxon>Dothideomycetidae</taxon>
        <taxon>Dothideales</taxon>
        <taxon>Saccotheciaceae</taxon>
        <taxon>Aureobasidium</taxon>
    </lineage>
</organism>
<sequence length="561" mass="62960">MHDSFQIEAVSVEIPSSSTSSSMAFALFTPRRLGLQERYQLAQAQCGSMPLITLVVSLPNDTHQGELRRQIMFNCEALLALHPILSATIDERLTRHPRWKPHNPQRRSGRTIVDTEICFADGVDEIAAIEDRKGQNLDLDNGPLWRVGIYRTTLEAGDGQFVALTICHLLTDGMGALDLLRRILPNGLDHSKITPSKPSQLPPKAEDRIEFYQSKAERLKIRQAGSNDRYRLDSFMKDRDAWPTENDILERRSSQVKHKSIDFGPSYPGQILDGLKSYYRNTTVPGSVHSVLHTAAVVALAAVGRRPSTLTWGLGNQSVKLISTETPMSLRSYRLGHPSFGGNYVAPISKSFPTSEFGTCDVGEFTGRYKMDLDLPETNEDARRRVSALQWIPDKRHPGERRKIMLSPLPRVFLPTMFKALRVPPTPIPEAGHEVVPEPTGWEEYLAQQVRSQTPYRASLGISNLGVFRSREVDKIWFCHTSMPWGVALNIDVVSCTDDMQGDEDMELTVMVSWLDGVIENKTVERFIQAFAMVVNKFAWAGNHSPEASFALQKLLLKDLV</sequence>
<dbReference type="Gene3D" id="3.30.559.10">
    <property type="entry name" value="Chloramphenicol acetyltransferase-like domain"/>
    <property type="match status" value="1"/>
</dbReference>
<dbReference type="STRING" id="1043002.A0A074X0B9"/>
<dbReference type="PANTHER" id="PTHR28037:SF1">
    <property type="entry name" value="ALCOHOL O-ACETYLTRANSFERASE 1-RELATED"/>
    <property type="match status" value="1"/>
</dbReference>
<evidence type="ECO:0000313" key="2">
    <source>
        <dbReference type="Proteomes" id="UP000030706"/>
    </source>
</evidence>
<dbReference type="EMBL" id="KL585012">
    <property type="protein sequence ID" value="KEQ78900.1"/>
    <property type="molecule type" value="Genomic_DNA"/>
</dbReference>
<evidence type="ECO:0000313" key="1">
    <source>
        <dbReference type="EMBL" id="KEQ78900.1"/>
    </source>
</evidence>
<dbReference type="Proteomes" id="UP000030706">
    <property type="component" value="Unassembled WGS sequence"/>
</dbReference>
<dbReference type="GeneID" id="40748855"/>
<protein>
    <recommendedName>
        <fullName evidence="3">CoA-dependent acyltransferase</fullName>
    </recommendedName>
</protein>